<dbReference type="GO" id="GO:0005524">
    <property type="term" value="F:ATP binding"/>
    <property type="evidence" value="ECO:0007669"/>
    <property type="project" value="UniProtKB-KW"/>
</dbReference>
<evidence type="ECO:0000256" key="2">
    <source>
        <dbReference type="ARBA" id="ARBA00005417"/>
    </source>
</evidence>
<feature type="domain" description="ABC transporter" evidence="8">
    <location>
        <begin position="8"/>
        <end position="252"/>
    </location>
</feature>
<keyword evidence="7" id="KW-0472">Membrane</keyword>
<dbReference type="Proteomes" id="UP000316313">
    <property type="component" value="Chromosome"/>
</dbReference>
<keyword evidence="3" id="KW-0813">Transport</keyword>
<evidence type="ECO:0000256" key="4">
    <source>
        <dbReference type="ARBA" id="ARBA00022475"/>
    </source>
</evidence>
<evidence type="ECO:0000313" key="9">
    <source>
        <dbReference type="EMBL" id="QDH16692.1"/>
    </source>
</evidence>
<dbReference type="GO" id="GO:0005886">
    <property type="term" value="C:plasma membrane"/>
    <property type="evidence" value="ECO:0007669"/>
    <property type="project" value="UniProtKB-SubCell"/>
</dbReference>
<keyword evidence="10" id="KW-1185">Reference proteome</keyword>
<dbReference type="PANTHER" id="PTHR43297">
    <property type="entry name" value="OLIGOPEPTIDE TRANSPORT ATP-BINDING PROTEIN APPD"/>
    <property type="match status" value="1"/>
</dbReference>
<evidence type="ECO:0000259" key="8">
    <source>
        <dbReference type="PROSITE" id="PS50893"/>
    </source>
</evidence>
<dbReference type="InterPro" id="IPR027417">
    <property type="entry name" value="P-loop_NTPase"/>
</dbReference>
<proteinExistence type="inferred from homology"/>
<dbReference type="FunFam" id="3.40.50.300:FF:000016">
    <property type="entry name" value="Oligopeptide ABC transporter ATP-binding component"/>
    <property type="match status" value="1"/>
</dbReference>
<evidence type="ECO:0000313" key="10">
    <source>
        <dbReference type="Proteomes" id="UP000316313"/>
    </source>
</evidence>
<evidence type="ECO:0000256" key="3">
    <source>
        <dbReference type="ARBA" id="ARBA00022448"/>
    </source>
</evidence>
<comment type="similarity">
    <text evidence="2">Belongs to the ABC transporter superfamily.</text>
</comment>
<keyword evidence="4" id="KW-1003">Cell membrane</keyword>
<accession>A0A4Y6UGJ4</accession>
<sequence length="319" mass="34511">MDPRGVLLSIEKLGLSLANGTRLLEDVSFEVKSGQTVGVVGESGSGKSLTALSVMGLLPHLKPAGHIHFDGQELVGMPDRMLRKLRGLRIAMIFQDPMTAFLPVRSIGAQIDEQIRLHEKVTRKAARQRTVSLLEKMGVPEPWLAADRYPHQLSGGLRQRAMIAMALSCAPDLLIADEPTTALDVTVQAQILALLHEIRNQGAGVMLITHDMGVVAQSCTTVAVMYSGQVVETGPVRQVLEDPLHPYTKALLAAIPPLEGIRPDKLPTIIGSPPSPVSRPEGCVFGPRCSFFKEVCALARPELKNIDSERRVACVLYSA</sequence>
<dbReference type="InterPro" id="IPR003439">
    <property type="entry name" value="ABC_transporter-like_ATP-bd"/>
</dbReference>
<evidence type="ECO:0000256" key="7">
    <source>
        <dbReference type="ARBA" id="ARBA00023136"/>
    </source>
</evidence>
<gene>
    <name evidence="9" type="ORF">E3D00_03200</name>
</gene>
<dbReference type="CDD" id="cd03257">
    <property type="entry name" value="ABC_NikE_OppD_transporters"/>
    <property type="match status" value="1"/>
</dbReference>
<dbReference type="Gene3D" id="3.40.50.300">
    <property type="entry name" value="P-loop containing nucleotide triphosphate hydrolases"/>
    <property type="match status" value="1"/>
</dbReference>
<keyword evidence="6 9" id="KW-0067">ATP-binding</keyword>
<evidence type="ECO:0000256" key="6">
    <source>
        <dbReference type="ARBA" id="ARBA00022840"/>
    </source>
</evidence>
<dbReference type="InterPro" id="IPR050388">
    <property type="entry name" value="ABC_Ni/Peptide_Import"/>
</dbReference>
<evidence type="ECO:0000256" key="5">
    <source>
        <dbReference type="ARBA" id="ARBA00022741"/>
    </source>
</evidence>
<dbReference type="EMBL" id="CP038141">
    <property type="protein sequence ID" value="QDH16692.1"/>
    <property type="molecule type" value="Genomic_DNA"/>
</dbReference>
<organism evidence="9 10">
    <name type="scientific">Swingsia samuiensis</name>
    <dbReference type="NCBI Taxonomy" id="1293412"/>
    <lineage>
        <taxon>Bacteria</taxon>
        <taxon>Pseudomonadati</taxon>
        <taxon>Pseudomonadota</taxon>
        <taxon>Alphaproteobacteria</taxon>
        <taxon>Acetobacterales</taxon>
        <taxon>Acetobacteraceae</taxon>
        <taxon>Swingsia</taxon>
    </lineage>
</organism>
<dbReference type="SUPFAM" id="SSF52540">
    <property type="entry name" value="P-loop containing nucleoside triphosphate hydrolases"/>
    <property type="match status" value="1"/>
</dbReference>
<comment type="subcellular location">
    <subcellularLocation>
        <location evidence="1">Cell inner membrane</location>
        <topology evidence="1">Peripheral membrane protein</topology>
    </subcellularLocation>
</comment>
<dbReference type="GO" id="GO:0015833">
    <property type="term" value="P:peptide transport"/>
    <property type="evidence" value="ECO:0007669"/>
    <property type="project" value="InterPro"/>
</dbReference>
<keyword evidence="5" id="KW-0547">Nucleotide-binding</keyword>
<dbReference type="AlphaFoldDB" id="A0A4Y6UGJ4"/>
<dbReference type="Pfam" id="PF08352">
    <property type="entry name" value="oligo_HPY"/>
    <property type="match status" value="1"/>
</dbReference>
<dbReference type="KEGG" id="ssam:E3D00_03200"/>
<dbReference type="PROSITE" id="PS50893">
    <property type="entry name" value="ABC_TRANSPORTER_2"/>
    <property type="match status" value="1"/>
</dbReference>
<dbReference type="Pfam" id="PF00005">
    <property type="entry name" value="ABC_tran"/>
    <property type="match status" value="1"/>
</dbReference>
<dbReference type="RefSeq" id="WP_141459893.1">
    <property type="nucleotide sequence ID" value="NZ_CP038141.1"/>
</dbReference>
<dbReference type="GO" id="GO:0016887">
    <property type="term" value="F:ATP hydrolysis activity"/>
    <property type="evidence" value="ECO:0007669"/>
    <property type="project" value="InterPro"/>
</dbReference>
<dbReference type="GO" id="GO:0055085">
    <property type="term" value="P:transmembrane transport"/>
    <property type="evidence" value="ECO:0007669"/>
    <property type="project" value="UniProtKB-ARBA"/>
</dbReference>
<name>A0A4Y6UGJ4_9PROT</name>
<evidence type="ECO:0000256" key="1">
    <source>
        <dbReference type="ARBA" id="ARBA00004417"/>
    </source>
</evidence>
<dbReference type="InterPro" id="IPR013563">
    <property type="entry name" value="Oligopep_ABC_C"/>
</dbReference>
<reference evidence="9 10" key="1">
    <citation type="submission" date="2019-03" db="EMBL/GenBank/DDBJ databases">
        <title>The complete genome sequence of Swingsia samuiensis NBRC107927(T).</title>
        <authorList>
            <person name="Chua K.-O."/>
            <person name="Chan K.-G."/>
            <person name="See-Too W.-S."/>
        </authorList>
    </citation>
    <scope>NUCLEOTIDE SEQUENCE [LARGE SCALE GENOMIC DNA]</scope>
    <source>
        <strain evidence="9 10">AH83</strain>
    </source>
</reference>
<dbReference type="NCBIfam" id="TIGR01727">
    <property type="entry name" value="oligo_HPY"/>
    <property type="match status" value="1"/>
</dbReference>
<protein>
    <submittedName>
        <fullName evidence="9">ABC transporter ATP-binding protein</fullName>
    </submittedName>
</protein>
<dbReference type="InterPro" id="IPR003593">
    <property type="entry name" value="AAA+_ATPase"/>
</dbReference>
<dbReference type="SMART" id="SM00382">
    <property type="entry name" value="AAA"/>
    <property type="match status" value="1"/>
</dbReference>
<dbReference type="PANTHER" id="PTHR43297:SF2">
    <property type="entry name" value="DIPEPTIDE TRANSPORT ATP-BINDING PROTEIN DPPD"/>
    <property type="match status" value="1"/>
</dbReference>
<dbReference type="OrthoDB" id="37801at2"/>